<dbReference type="SMART" id="SM00797">
    <property type="entry name" value="AHS2"/>
    <property type="match status" value="1"/>
</dbReference>
<feature type="domain" description="Carboxyltransferase" evidence="4">
    <location>
        <begin position="24"/>
        <end position="302"/>
    </location>
</feature>
<evidence type="ECO:0000259" key="4">
    <source>
        <dbReference type="SMART" id="SM00797"/>
    </source>
</evidence>
<proteinExistence type="predicted"/>
<dbReference type="PANTHER" id="PTHR43309:SF5">
    <property type="entry name" value="5-OXOPROLINASE SUBUNIT C"/>
    <property type="match status" value="1"/>
</dbReference>
<sequence>MGLIVLASSAGVTLQDEGRPGWLAQGLSRGGAADPVALAEGAALLGQSTGLAVVELANVPARFRTTKTLRIALTGAPFRATLRESGEDRPLTWNTSHALPPGAELSLSPAEGGFAYLAPAGGIEAPLVLGARSAHLAAGIGRALKAEEELALGPDPGGPVDMVLEPLPRFGGGEVRVVESLQTSAFPPEQMERFRRTTFRRDARGNRMGVRLNPENGMGFEAPGGLSILSEIVQPGDIQITGDGTPYVLLCECQTTGGYPRIATVLPCDLPRVAQAPPGAALSFRFVSRAEGREAMADHARALASLRDSLRPRLRDPAAMADLLSYNLIGGVVSAHHHEDAP</sequence>
<dbReference type="InterPro" id="IPR029000">
    <property type="entry name" value="Cyclophilin-like_dom_sf"/>
</dbReference>
<evidence type="ECO:0000256" key="3">
    <source>
        <dbReference type="ARBA" id="ARBA00022840"/>
    </source>
</evidence>
<dbReference type="Pfam" id="PF02626">
    <property type="entry name" value="CT_A_B"/>
    <property type="match status" value="1"/>
</dbReference>
<evidence type="ECO:0000313" key="5">
    <source>
        <dbReference type="EMBL" id="SDK78313.1"/>
    </source>
</evidence>
<dbReference type="PANTHER" id="PTHR43309">
    <property type="entry name" value="5-OXOPROLINASE SUBUNIT C"/>
    <property type="match status" value="1"/>
</dbReference>
<dbReference type="InterPro" id="IPR052708">
    <property type="entry name" value="PxpC"/>
</dbReference>
<dbReference type="OrthoDB" id="9768696at2"/>
<dbReference type="RefSeq" id="WP_090753273.1">
    <property type="nucleotide sequence ID" value="NZ_FNGE01000003.1"/>
</dbReference>
<evidence type="ECO:0000313" key="6">
    <source>
        <dbReference type="Proteomes" id="UP000199555"/>
    </source>
</evidence>
<keyword evidence="3" id="KW-0067">ATP-binding</keyword>
<gene>
    <name evidence="5" type="ORF">SAMN04487971_10383</name>
</gene>
<organism evidence="5 6">
    <name type="scientific">Paracoccus chinensis</name>
    <dbReference type="NCBI Taxonomy" id="525640"/>
    <lineage>
        <taxon>Bacteria</taxon>
        <taxon>Pseudomonadati</taxon>
        <taxon>Pseudomonadota</taxon>
        <taxon>Alphaproteobacteria</taxon>
        <taxon>Rhodobacterales</taxon>
        <taxon>Paracoccaceae</taxon>
        <taxon>Paracoccus</taxon>
    </lineage>
</organism>
<name>A0A1G9EQG6_9RHOB</name>
<keyword evidence="2 5" id="KW-0378">Hydrolase</keyword>
<keyword evidence="6" id="KW-1185">Reference proteome</keyword>
<evidence type="ECO:0000256" key="1">
    <source>
        <dbReference type="ARBA" id="ARBA00022741"/>
    </source>
</evidence>
<protein>
    <submittedName>
        <fullName evidence="5">Allophanate hydrolase</fullName>
    </submittedName>
</protein>
<dbReference type="Proteomes" id="UP000199555">
    <property type="component" value="Unassembled WGS sequence"/>
</dbReference>
<evidence type="ECO:0000256" key="2">
    <source>
        <dbReference type="ARBA" id="ARBA00022801"/>
    </source>
</evidence>
<accession>A0A1G9EQG6</accession>
<dbReference type="InterPro" id="IPR003778">
    <property type="entry name" value="CT_A_B"/>
</dbReference>
<keyword evidence="1" id="KW-0547">Nucleotide-binding</keyword>
<reference evidence="6" key="1">
    <citation type="submission" date="2016-10" db="EMBL/GenBank/DDBJ databases">
        <authorList>
            <person name="Varghese N."/>
            <person name="Submissions S."/>
        </authorList>
    </citation>
    <scope>NUCLEOTIDE SEQUENCE [LARGE SCALE GENOMIC DNA]</scope>
    <source>
        <strain evidence="6">CGMCC 1.7655</strain>
    </source>
</reference>
<dbReference type="Gene3D" id="2.40.100.10">
    <property type="entry name" value="Cyclophilin-like"/>
    <property type="match status" value="1"/>
</dbReference>
<dbReference type="STRING" id="525640.SAMN04487971_10383"/>
<dbReference type="AlphaFoldDB" id="A0A1G9EQG6"/>
<dbReference type="GO" id="GO:0016787">
    <property type="term" value="F:hydrolase activity"/>
    <property type="evidence" value="ECO:0007669"/>
    <property type="project" value="UniProtKB-KW"/>
</dbReference>
<dbReference type="EMBL" id="FNGE01000003">
    <property type="protein sequence ID" value="SDK78313.1"/>
    <property type="molecule type" value="Genomic_DNA"/>
</dbReference>
<dbReference type="GO" id="GO:0005524">
    <property type="term" value="F:ATP binding"/>
    <property type="evidence" value="ECO:0007669"/>
    <property type="project" value="UniProtKB-KW"/>
</dbReference>